<organism evidence="9 10">
    <name type="scientific">Streptococcus iners subsp. hyiners</name>
    <dbReference type="NCBI Taxonomy" id="3028083"/>
    <lineage>
        <taxon>Bacteria</taxon>
        <taxon>Bacillati</taxon>
        <taxon>Bacillota</taxon>
        <taxon>Bacilli</taxon>
        <taxon>Lactobacillales</taxon>
        <taxon>Streptococcaceae</taxon>
        <taxon>Streptococcus</taxon>
        <taxon>Streptococcus iners</taxon>
    </lineage>
</organism>
<evidence type="ECO:0000259" key="8">
    <source>
        <dbReference type="PROSITE" id="PS50075"/>
    </source>
</evidence>
<dbReference type="GO" id="GO:0000036">
    <property type="term" value="F:acyl carrier activity"/>
    <property type="evidence" value="ECO:0007669"/>
    <property type="project" value="UniProtKB-UniRule"/>
</dbReference>
<comment type="pathway">
    <text evidence="7">Lipid metabolism; fatty acid biosynthesis.</text>
</comment>
<dbReference type="GO" id="GO:0009245">
    <property type="term" value="P:lipid A biosynthetic process"/>
    <property type="evidence" value="ECO:0007669"/>
    <property type="project" value="TreeGrafter"/>
</dbReference>
<keyword evidence="5 7" id="KW-0443">Lipid metabolism</keyword>
<evidence type="ECO:0000256" key="1">
    <source>
        <dbReference type="ARBA" id="ARBA00022450"/>
    </source>
</evidence>
<accession>A0AA97A208</accession>
<keyword evidence="6 7" id="KW-0275">Fatty acid biosynthesis</keyword>
<keyword evidence="2 7" id="KW-0444">Lipid biosynthesis</keyword>
<comment type="subcellular location">
    <subcellularLocation>
        <location evidence="7">Cytoplasm</location>
    </subcellularLocation>
</comment>
<keyword evidence="10" id="KW-1185">Reference proteome</keyword>
<dbReference type="AlphaFoldDB" id="A0AA97A208"/>
<comment type="similarity">
    <text evidence="7">Belongs to the acyl carrier protein (ACP) family.</text>
</comment>
<dbReference type="Pfam" id="PF00550">
    <property type="entry name" value="PP-binding"/>
    <property type="match status" value="1"/>
</dbReference>
<comment type="PTM">
    <text evidence="7">4'-phosphopantetheine is transferred from CoA to a specific serine of apo-ACP by AcpS. This modification is essential for activity because fatty acids are bound in thioester linkage to the sulfhydryl of the prosthetic group.</text>
</comment>
<dbReference type="PANTHER" id="PTHR20863:SF76">
    <property type="entry name" value="CARRIER DOMAIN-CONTAINING PROTEIN"/>
    <property type="match status" value="1"/>
</dbReference>
<dbReference type="GO" id="GO:0016020">
    <property type="term" value="C:membrane"/>
    <property type="evidence" value="ECO:0007669"/>
    <property type="project" value="GOC"/>
</dbReference>
<dbReference type="EMBL" id="CP118734">
    <property type="protein sequence ID" value="WNY49114.1"/>
    <property type="molecule type" value="Genomic_DNA"/>
</dbReference>
<name>A0AA97A208_9STRE</name>
<evidence type="ECO:0000313" key="10">
    <source>
        <dbReference type="Proteomes" id="UP001301526"/>
    </source>
</evidence>
<evidence type="ECO:0000256" key="7">
    <source>
        <dbReference type="HAMAP-Rule" id="MF_01217"/>
    </source>
</evidence>
<dbReference type="PROSITE" id="PS50075">
    <property type="entry name" value="CARRIER"/>
    <property type="match status" value="1"/>
</dbReference>
<dbReference type="NCBIfam" id="NF009104">
    <property type="entry name" value="PRK12449.1"/>
    <property type="match status" value="1"/>
</dbReference>
<dbReference type="RefSeq" id="WP_105144868.1">
    <property type="nucleotide sequence ID" value="NZ_CP118734.1"/>
</dbReference>
<dbReference type="SUPFAM" id="SSF47336">
    <property type="entry name" value="ACP-like"/>
    <property type="match status" value="1"/>
</dbReference>
<feature type="domain" description="Carrier" evidence="8">
    <location>
        <begin position="1"/>
        <end position="78"/>
    </location>
</feature>
<proteinExistence type="inferred from homology"/>
<reference evidence="9 10" key="1">
    <citation type="submission" date="2023-02" db="EMBL/GenBank/DDBJ databases">
        <title>Streptococcus sp. Genome Sequencing and Assembly.</title>
        <authorList>
            <person name="Shore S.M."/>
            <person name="Nicholson T.L."/>
        </authorList>
    </citation>
    <scope>NUCLEOTIDE SEQUENCE [LARGE SCALE GENOMIC DNA]</scope>
    <source>
        <strain evidence="9 10">29892</strain>
    </source>
</reference>
<protein>
    <recommendedName>
        <fullName evidence="7">Acyl carrier protein</fullName>
        <shortName evidence="7">ACP</shortName>
    </recommendedName>
</protein>
<evidence type="ECO:0000256" key="2">
    <source>
        <dbReference type="ARBA" id="ARBA00022516"/>
    </source>
</evidence>
<evidence type="ECO:0000256" key="6">
    <source>
        <dbReference type="ARBA" id="ARBA00023160"/>
    </source>
</evidence>
<evidence type="ECO:0000313" key="9">
    <source>
        <dbReference type="EMBL" id="WNY49114.1"/>
    </source>
</evidence>
<dbReference type="InterPro" id="IPR036736">
    <property type="entry name" value="ACP-like_sf"/>
</dbReference>
<comment type="function">
    <text evidence="7">Carrier of the growing fatty acid chain in fatty acid biosynthesis.</text>
</comment>
<feature type="modified residue" description="O-(pantetheine 4'-phosphoryl)serine" evidence="7">
    <location>
        <position position="38"/>
    </location>
</feature>
<keyword evidence="3 7" id="KW-0597">Phosphoprotein</keyword>
<dbReference type="Proteomes" id="UP001301526">
    <property type="component" value="Chromosome"/>
</dbReference>
<dbReference type="GO" id="GO:0005829">
    <property type="term" value="C:cytosol"/>
    <property type="evidence" value="ECO:0007669"/>
    <property type="project" value="TreeGrafter"/>
</dbReference>
<sequence length="82" mass="9373">MTREQVYQRVVAIIQEEKGDDFQVQAESSLAENIAADSVEIMEFVLTLEDEFGVDVPDAAIERFETLADIVDFVYEELQKRS</sequence>
<keyword evidence="1 7" id="KW-0596">Phosphopantetheine</keyword>
<keyword evidence="7" id="KW-0963">Cytoplasm</keyword>
<evidence type="ECO:0000256" key="5">
    <source>
        <dbReference type="ARBA" id="ARBA00023098"/>
    </source>
</evidence>
<evidence type="ECO:0000256" key="4">
    <source>
        <dbReference type="ARBA" id="ARBA00022832"/>
    </source>
</evidence>
<dbReference type="InterPro" id="IPR009081">
    <property type="entry name" value="PP-bd_ACP"/>
</dbReference>
<gene>
    <name evidence="7" type="primary">acpP</name>
    <name evidence="9" type="ORF">PW220_00205</name>
</gene>
<evidence type="ECO:0000256" key="3">
    <source>
        <dbReference type="ARBA" id="ARBA00022553"/>
    </source>
</evidence>
<dbReference type="HAMAP" id="MF_01217">
    <property type="entry name" value="Acyl_carrier"/>
    <property type="match status" value="1"/>
</dbReference>
<dbReference type="PANTHER" id="PTHR20863">
    <property type="entry name" value="ACYL CARRIER PROTEIN"/>
    <property type="match status" value="1"/>
</dbReference>
<dbReference type="InterPro" id="IPR003231">
    <property type="entry name" value="ACP"/>
</dbReference>
<dbReference type="GO" id="GO:0000035">
    <property type="term" value="F:acyl binding"/>
    <property type="evidence" value="ECO:0007669"/>
    <property type="project" value="TreeGrafter"/>
</dbReference>
<keyword evidence="4 7" id="KW-0276">Fatty acid metabolism</keyword>
<dbReference type="Gene3D" id="1.10.1200.10">
    <property type="entry name" value="ACP-like"/>
    <property type="match status" value="1"/>
</dbReference>